<dbReference type="InterPro" id="IPR011102">
    <property type="entry name" value="Sig_transdc_His_kinase_HWE"/>
</dbReference>
<dbReference type="EMBL" id="CP039923">
    <property type="protein sequence ID" value="QCL96677.1"/>
    <property type="molecule type" value="Genomic_DNA"/>
</dbReference>
<evidence type="ECO:0000256" key="2">
    <source>
        <dbReference type="ARBA" id="ARBA00012438"/>
    </source>
</evidence>
<feature type="transmembrane region" description="Helical" evidence="8">
    <location>
        <begin position="303"/>
        <end position="322"/>
    </location>
</feature>
<reference evidence="10 11" key="1">
    <citation type="submission" date="2019-04" db="EMBL/GenBank/DDBJ databases">
        <title>Complete genome sequence of Agrobacterium tumefaciens CFBP7129.</title>
        <authorList>
            <person name="Haryono M."/>
            <person name="Lin Y.-C."/>
            <person name="Lai E.-M."/>
            <person name="Kuo C.-H."/>
        </authorList>
    </citation>
    <scope>NUCLEOTIDE SEQUENCE [LARGE SCALE GENOMIC DNA]</scope>
    <source>
        <strain evidence="10 11">CFBP7129</strain>
    </source>
</reference>
<evidence type="ECO:0000256" key="1">
    <source>
        <dbReference type="ARBA" id="ARBA00000085"/>
    </source>
</evidence>
<evidence type="ECO:0000256" key="3">
    <source>
        <dbReference type="ARBA" id="ARBA00022553"/>
    </source>
</evidence>
<dbReference type="PANTHER" id="PTHR41523">
    <property type="entry name" value="TWO-COMPONENT SYSTEM SENSOR PROTEIN"/>
    <property type="match status" value="1"/>
</dbReference>
<keyword evidence="5" id="KW-0547">Nucleotide-binding</keyword>
<dbReference type="EC" id="2.7.13.3" evidence="2"/>
<dbReference type="GO" id="GO:0004673">
    <property type="term" value="F:protein histidine kinase activity"/>
    <property type="evidence" value="ECO:0007669"/>
    <property type="project" value="UniProtKB-EC"/>
</dbReference>
<dbReference type="PANTHER" id="PTHR41523:SF7">
    <property type="entry name" value="HISTIDINE KINASE"/>
    <property type="match status" value="1"/>
</dbReference>
<gene>
    <name evidence="10" type="ORF">CFBP7129_21040</name>
</gene>
<dbReference type="CDD" id="cd18773">
    <property type="entry name" value="PDC1_HK_sensor"/>
    <property type="match status" value="1"/>
</dbReference>
<feature type="domain" description="Signal transduction histidine kinase HWE region" evidence="9">
    <location>
        <begin position="382"/>
        <end position="463"/>
    </location>
</feature>
<evidence type="ECO:0000256" key="7">
    <source>
        <dbReference type="ARBA" id="ARBA00022840"/>
    </source>
</evidence>
<evidence type="ECO:0000313" key="10">
    <source>
        <dbReference type="EMBL" id="QCL96677.1"/>
    </source>
</evidence>
<evidence type="ECO:0000256" key="4">
    <source>
        <dbReference type="ARBA" id="ARBA00022679"/>
    </source>
</evidence>
<organism evidence="10 11">
    <name type="scientific">Agrobacterium tumefaciens</name>
    <dbReference type="NCBI Taxonomy" id="358"/>
    <lineage>
        <taxon>Bacteria</taxon>
        <taxon>Pseudomonadati</taxon>
        <taxon>Pseudomonadota</taxon>
        <taxon>Alphaproteobacteria</taxon>
        <taxon>Hyphomicrobiales</taxon>
        <taxon>Rhizobiaceae</taxon>
        <taxon>Rhizobium/Agrobacterium group</taxon>
        <taxon>Agrobacterium</taxon>
        <taxon>Agrobacterium tumefaciens complex</taxon>
    </lineage>
</organism>
<dbReference type="GO" id="GO:0005524">
    <property type="term" value="F:ATP binding"/>
    <property type="evidence" value="ECO:0007669"/>
    <property type="project" value="UniProtKB-KW"/>
</dbReference>
<keyword evidence="8" id="KW-1133">Transmembrane helix</keyword>
<sequence>MTAGVFCMPRPGDRLKDMISALRRRSANFFPTASIGTYLVVMATVITLPLILFGGYLMLRLEAEKRDDLQRETIEDVRVVSRNIDRRLQEIATSLNLLSQFPELESGNLAAFQGRVADSLKREGLYAILATKDGQQRLNTRVPYGQPLGKVPAEANLTRAIDSRRITVSDMFFGSTSKEWVFNVTMPLGPDLDPAGDALILTQNTSDLSRLIPTENLPRNWAVAIIDGNNRVVVSSAPEEAEVGKPFVTPDVLSEMQAFSGNFFDGKGNLYAYAQLPGWQWKTVMWGPLAASQAALIDAWRQMMIGSLMLVLIAIGGAYLVGRQLRSSIRDLTLMAERIGEGEIVAPVDTKIKEANQVAIALSNASFDRSQSEERLQLLLHELVHRSKNILTLVQAMIRQLGRENKSIPEFQKEVDHRLRGLGMSIRALAEVQWQGLPIRKLIETHLDVFGTVAQRIVLVGDDFMLSPEAAQNFGLVIHELTTNSIKYGALSVPPGKITVRWQSLEKDGRQMIHLVWTETGGPPTREPSRKGFGTTVIKRHAEGAFGGQVLTEYRESGFEWSLEAPMRYFTPKRSEQTGTH</sequence>
<evidence type="ECO:0000256" key="5">
    <source>
        <dbReference type="ARBA" id="ARBA00022741"/>
    </source>
</evidence>
<proteinExistence type="predicted"/>
<keyword evidence="7" id="KW-0067">ATP-binding</keyword>
<keyword evidence="8" id="KW-0812">Transmembrane</keyword>
<dbReference type="Pfam" id="PF07536">
    <property type="entry name" value="HWE_HK"/>
    <property type="match status" value="1"/>
</dbReference>
<dbReference type="InterPro" id="IPR036890">
    <property type="entry name" value="HATPase_C_sf"/>
</dbReference>
<keyword evidence="4" id="KW-0808">Transferase</keyword>
<dbReference type="SMART" id="SM00911">
    <property type="entry name" value="HWE_HK"/>
    <property type="match status" value="1"/>
</dbReference>
<accession>A0A4D7YM35</accession>
<evidence type="ECO:0000259" key="9">
    <source>
        <dbReference type="SMART" id="SM00911"/>
    </source>
</evidence>
<comment type="catalytic activity">
    <reaction evidence="1">
        <text>ATP + protein L-histidine = ADP + protein N-phospho-L-histidine.</text>
        <dbReference type="EC" id="2.7.13.3"/>
    </reaction>
</comment>
<dbReference type="Gene3D" id="3.30.450.20">
    <property type="entry name" value="PAS domain"/>
    <property type="match status" value="1"/>
</dbReference>
<name>A0A4D7YM35_AGRTU</name>
<evidence type="ECO:0000313" key="11">
    <source>
        <dbReference type="Proteomes" id="UP000298649"/>
    </source>
</evidence>
<dbReference type="Gene3D" id="3.30.565.10">
    <property type="entry name" value="Histidine kinase-like ATPase, C-terminal domain"/>
    <property type="match status" value="1"/>
</dbReference>
<keyword evidence="8" id="KW-0472">Membrane</keyword>
<dbReference type="SUPFAM" id="SSF55874">
    <property type="entry name" value="ATPase domain of HSP90 chaperone/DNA topoisomerase II/histidine kinase"/>
    <property type="match status" value="1"/>
</dbReference>
<keyword evidence="6 10" id="KW-0418">Kinase</keyword>
<protein>
    <recommendedName>
        <fullName evidence="2">histidine kinase</fullName>
        <ecNumber evidence="2">2.7.13.3</ecNumber>
    </recommendedName>
</protein>
<evidence type="ECO:0000256" key="8">
    <source>
        <dbReference type="SAM" id="Phobius"/>
    </source>
</evidence>
<dbReference type="CDD" id="cd18774">
    <property type="entry name" value="PDC2_HK_sensor"/>
    <property type="match status" value="1"/>
</dbReference>
<keyword evidence="3" id="KW-0597">Phosphoprotein</keyword>
<evidence type="ECO:0000256" key="6">
    <source>
        <dbReference type="ARBA" id="ARBA00022777"/>
    </source>
</evidence>
<dbReference type="AlphaFoldDB" id="A0A4D7YM35"/>
<dbReference type="Proteomes" id="UP000298649">
    <property type="component" value="Chromosome linear"/>
</dbReference>
<feature type="transmembrane region" description="Helical" evidence="8">
    <location>
        <begin position="35"/>
        <end position="59"/>
    </location>
</feature>